<feature type="region of interest" description="Disordered" evidence="4">
    <location>
        <begin position="23"/>
        <end position="87"/>
    </location>
</feature>
<keyword evidence="7" id="KW-1185">Reference proteome</keyword>
<dbReference type="SMART" id="SM00463">
    <property type="entry name" value="SMR"/>
    <property type="match status" value="1"/>
</dbReference>
<dbReference type="SUPFAM" id="SSF81901">
    <property type="entry name" value="HCP-like"/>
    <property type="match status" value="1"/>
</dbReference>
<organism evidence="6 7">
    <name type="scientific">Ceratodon purpureus</name>
    <name type="common">Fire moss</name>
    <name type="synonym">Dicranum purpureum</name>
    <dbReference type="NCBI Taxonomy" id="3225"/>
    <lineage>
        <taxon>Eukaryota</taxon>
        <taxon>Viridiplantae</taxon>
        <taxon>Streptophyta</taxon>
        <taxon>Embryophyta</taxon>
        <taxon>Bryophyta</taxon>
        <taxon>Bryophytina</taxon>
        <taxon>Bryopsida</taxon>
        <taxon>Dicranidae</taxon>
        <taxon>Pseudoditrichales</taxon>
        <taxon>Ditrichaceae</taxon>
        <taxon>Ceratodon</taxon>
    </lineage>
</organism>
<dbReference type="EMBL" id="CM026421">
    <property type="protein sequence ID" value="KAG0591972.1"/>
    <property type="molecule type" value="Genomic_DNA"/>
</dbReference>
<feature type="repeat" description="PPR" evidence="3">
    <location>
        <begin position="644"/>
        <end position="678"/>
    </location>
</feature>
<dbReference type="PROSITE" id="PS50828">
    <property type="entry name" value="SMR"/>
    <property type="match status" value="1"/>
</dbReference>
<feature type="compositionally biased region" description="Polar residues" evidence="4">
    <location>
        <begin position="318"/>
        <end position="331"/>
    </location>
</feature>
<dbReference type="SUPFAM" id="SSF160443">
    <property type="entry name" value="SMR domain-like"/>
    <property type="match status" value="1"/>
</dbReference>
<dbReference type="InterPro" id="IPR002625">
    <property type="entry name" value="Smr_dom"/>
</dbReference>
<dbReference type="Pfam" id="PF13041">
    <property type="entry name" value="PPR_2"/>
    <property type="match status" value="3"/>
</dbReference>
<evidence type="ECO:0000256" key="4">
    <source>
        <dbReference type="SAM" id="MobiDB-lite"/>
    </source>
</evidence>
<dbReference type="InterPro" id="IPR011990">
    <property type="entry name" value="TPR-like_helical_dom_sf"/>
</dbReference>
<evidence type="ECO:0000256" key="1">
    <source>
        <dbReference type="ARBA" id="ARBA00007626"/>
    </source>
</evidence>
<feature type="repeat" description="PPR" evidence="3">
    <location>
        <begin position="574"/>
        <end position="608"/>
    </location>
</feature>
<dbReference type="PROSITE" id="PS51375">
    <property type="entry name" value="PPR"/>
    <property type="match status" value="8"/>
</dbReference>
<comment type="similarity">
    <text evidence="1">Belongs to the PPR family. P subfamily.</text>
</comment>
<dbReference type="PANTHER" id="PTHR47447">
    <property type="entry name" value="OS03G0856100 PROTEIN"/>
    <property type="match status" value="1"/>
</dbReference>
<feature type="repeat" description="PPR" evidence="3">
    <location>
        <begin position="609"/>
        <end position="643"/>
    </location>
</feature>
<dbReference type="PANTHER" id="PTHR47447:SF17">
    <property type="entry name" value="OS12G0638900 PROTEIN"/>
    <property type="match status" value="1"/>
</dbReference>
<feature type="region of interest" description="Disordered" evidence="4">
    <location>
        <begin position="152"/>
        <end position="176"/>
    </location>
</feature>
<dbReference type="InterPro" id="IPR002885">
    <property type="entry name" value="PPR_rpt"/>
</dbReference>
<dbReference type="Proteomes" id="UP000822688">
    <property type="component" value="Chromosome 1"/>
</dbReference>
<evidence type="ECO:0000259" key="5">
    <source>
        <dbReference type="PROSITE" id="PS50828"/>
    </source>
</evidence>
<dbReference type="InterPro" id="IPR036063">
    <property type="entry name" value="Smr_dom_sf"/>
</dbReference>
<feature type="region of interest" description="Disordered" evidence="4">
    <location>
        <begin position="205"/>
        <end position="332"/>
    </location>
</feature>
<comment type="caution">
    <text evidence="6">The sequence shown here is derived from an EMBL/GenBank/DDBJ whole genome shotgun (WGS) entry which is preliminary data.</text>
</comment>
<protein>
    <recommendedName>
        <fullName evidence="5">Smr domain-containing protein</fullName>
    </recommendedName>
</protein>
<evidence type="ECO:0000256" key="2">
    <source>
        <dbReference type="ARBA" id="ARBA00022737"/>
    </source>
</evidence>
<feature type="repeat" description="PPR" evidence="3">
    <location>
        <begin position="504"/>
        <end position="538"/>
    </location>
</feature>
<dbReference type="Pfam" id="PF12854">
    <property type="entry name" value="PPR_1"/>
    <property type="match status" value="1"/>
</dbReference>
<reference evidence="6" key="1">
    <citation type="submission" date="2020-06" db="EMBL/GenBank/DDBJ databases">
        <title>WGS assembly of Ceratodon purpureus strain R40.</title>
        <authorList>
            <person name="Carey S.B."/>
            <person name="Jenkins J."/>
            <person name="Shu S."/>
            <person name="Lovell J.T."/>
            <person name="Sreedasyam A."/>
            <person name="Maumus F."/>
            <person name="Tiley G.P."/>
            <person name="Fernandez-Pozo N."/>
            <person name="Barry K."/>
            <person name="Chen C."/>
            <person name="Wang M."/>
            <person name="Lipzen A."/>
            <person name="Daum C."/>
            <person name="Saski C.A."/>
            <person name="Payton A.C."/>
            <person name="Mcbreen J.C."/>
            <person name="Conrad R.E."/>
            <person name="Kollar L.M."/>
            <person name="Olsson S."/>
            <person name="Huttunen S."/>
            <person name="Landis J.B."/>
            <person name="Wickett N.J."/>
            <person name="Johnson M.G."/>
            <person name="Rensing S.A."/>
            <person name="Grimwood J."/>
            <person name="Schmutz J."/>
            <person name="Mcdaniel S.F."/>
        </authorList>
    </citation>
    <scope>NUCLEOTIDE SEQUENCE</scope>
    <source>
        <strain evidence="6">R40</strain>
    </source>
</reference>
<keyword evidence="2" id="KW-0677">Repeat</keyword>
<evidence type="ECO:0000256" key="3">
    <source>
        <dbReference type="PROSITE-ProRule" id="PRU00708"/>
    </source>
</evidence>
<feature type="compositionally biased region" description="Basic and acidic residues" evidence="4">
    <location>
        <begin position="285"/>
        <end position="301"/>
    </location>
</feature>
<gene>
    <name evidence="6" type="ORF">KC19_1G215300</name>
</gene>
<sequence length="893" mass="98039">MLRPKQLLPLIKASQRSWILAGTSAGSRTGDGNPHGLSSADEKDEHLKRTPHIPHPGHEVHGLGHAPLHPSGFLASSDRRPPLHNVPIPGIFVRETAVEEPVSETAGHDQHGKSTSKVGVSAAAINTDPQPTPKVGFAAVPSLSTVESVVTGATGGRSNNYRLPRQHSNSSSSRNNATLVVEKASADDCSASNDKEAHTALVSVSKGIPVPSSGGDSQQRPGIDGARQYGSGNFKSGWQSRGAQSKPSALPPSPARPWAQHNGPLAKTPSSSLPRHLSVGASVEISRDEVPVPRSSSKERYTAASGRGGQNGRNQSGTRRQSQKAVNSESRAASGEVVDHVCNILRQLNWRPDTLVALSHVNRTLSAFHINEVLKHQKESGLALKFFDWAKGQEGYKHDVCTYTTMIGLLGRARNFEACTRLLQEMRREGCEPCVVTYNRLIHAYGRANYLGEAMRIFYQMQESGCSPDRVTYCTLVDLHSKAGFHDTAMDMYRQMQQAGFQPDTFTYSVIIHCLGKAGKVNAALKLFEEMVERGCVPSLVTYNIIIDLQAKAGNHVMAMKLYNDMQDAGFHPDRVTYSIMMEVLGQTGHIDEAEHVFQEMEQAGWVPDAPIYGAMVDMWGKAGNAEKAREWYQKMLDSGLTPNVQTSNSLLGTYLRMHQFDSARGVLESMNAWGLVPTLQTHTILLSSCTASAQHQQVVGLMASTLHPVYAFVCTLLSREVPPHELKHIVQQFFEGLHGEEHDCKRGFTDSLIEFLHNLGRRPEAGLVWEVGREHDLYPQAVREKAKNQYSINLHVMSMGTALVALSRTLYDFRQAMLYTGVAPERIEIITGWGKHSRVTGSSLVRQAVQNMLTALGSPFYVENSNVGCFVSHGKPLSNWLHQPHVEHMLML</sequence>
<accession>A0A8T0JA24</accession>
<proteinExistence type="inferred from homology"/>
<dbReference type="AlphaFoldDB" id="A0A8T0JA24"/>
<feature type="repeat" description="PPR" evidence="3">
    <location>
        <begin position="434"/>
        <end position="468"/>
    </location>
</feature>
<name>A0A8T0JA24_CERPU</name>
<dbReference type="Gene3D" id="1.25.40.10">
    <property type="entry name" value="Tetratricopeptide repeat domain"/>
    <property type="match status" value="3"/>
</dbReference>
<feature type="repeat" description="PPR" evidence="3">
    <location>
        <begin position="469"/>
        <end position="503"/>
    </location>
</feature>
<feature type="domain" description="Smr" evidence="5">
    <location>
        <begin position="793"/>
        <end position="876"/>
    </location>
</feature>
<feature type="repeat" description="PPR" evidence="3">
    <location>
        <begin position="399"/>
        <end position="433"/>
    </location>
</feature>
<dbReference type="Gene3D" id="3.30.1370.110">
    <property type="match status" value="1"/>
</dbReference>
<dbReference type="NCBIfam" id="TIGR00756">
    <property type="entry name" value="PPR"/>
    <property type="match status" value="7"/>
</dbReference>
<dbReference type="OrthoDB" id="185373at2759"/>
<feature type="compositionally biased region" description="Polar residues" evidence="4">
    <location>
        <begin position="230"/>
        <end position="247"/>
    </location>
</feature>
<dbReference type="Pfam" id="PF01535">
    <property type="entry name" value="PPR"/>
    <property type="match status" value="2"/>
</dbReference>
<evidence type="ECO:0000313" key="6">
    <source>
        <dbReference type="EMBL" id="KAG0591972.1"/>
    </source>
</evidence>
<feature type="repeat" description="PPR" evidence="3">
    <location>
        <begin position="539"/>
        <end position="573"/>
    </location>
</feature>
<evidence type="ECO:0000313" key="7">
    <source>
        <dbReference type="Proteomes" id="UP000822688"/>
    </source>
</evidence>